<organism evidence="17 21">
    <name type="scientific">Saccharopolyspora gregorii</name>
    <dbReference type="NCBI Taxonomy" id="33914"/>
    <lineage>
        <taxon>Bacteria</taxon>
        <taxon>Bacillati</taxon>
        <taxon>Actinomycetota</taxon>
        <taxon>Actinomycetes</taxon>
        <taxon>Pseudonocardiales</taxon>
        <taxon>Pseudonocardiaceae</taxon>
        <taxon>Saccharopolyspora</taxon>
    </lineage>
</organism>
<reference evidence="21" key="2">
    <citation type="journal article" date="2019" name="Int. J. Syst. Evol. Microbiol.">
        <title>The Global Catalogue of Microorganisms (GCM) 10K type strain sequencing project: providing services to taxonomists for standard genome sequencing and annotation.</title>
        <authorList>
            <consortium name="The Broad Institute Genomics Platform"/>
            <consortium name="The Broad Institute Genome Sequencing Center for Infectious Disease"/>
            <person name="Wu L."/>
            <person name="Ma J."/>
        </authorList>
    </citation>
    <scope>NUCLEOTIDE SEQUENCE [LARGE SCALE GENOMIC DNA]</scope>
    <source>
        <strain evidence="21">JCM 9687</strain>
    </source>
</reference>
<dbReference type="EMBL" id="BAAAYK010000004">
    <property type="protein sequence ID" value="GAA3352467.1"/>
    <property type="molecule type" value="Genomic_DNA"/>
</dbReference>
<evidence type="ECO:0000313" key="9">
    <source>
        <dbReference type="EMBL" id="GAA3352650.1"/>
    </source>
</evidence>
<dbReference type="EMBL" id="BAAAYK010000002">
    <property type="protein sequence ID" value="GAA3352250.1"/>
    <property type="molecule type" value="Genomic_DNA"/>
</dbReference>
<evidence type="ECO:0000313" key="1">
    <source>
        <dbReference type="EMBL" id="GAA3352135.1"/>
    </source>
</evidence>
<evidence type="ECO:0000313" key="2">
    <source>
        <dbReference type="EMBL" id="GAA3352162.1"/>
    </source>
</evidence>
<gene>
    <name evidence="1" type="ORF">GCM10020366_00460</name>
    <name evidence="2" type="ORF">GCM10020366_00730</name>
    <name evidence="3" type="ORF">GCM10020366_00910</name>
    <name evidence="4" type="ORF">GCM10020366_01070</name>
    <name evidence="5" type="ORF">GCM10020366_01230</name>
    <name evidence="6" type="ORF">GCM10020366_01390</name>
    <name evidence="7" type="ORF">GCM10020366_02230</name>
    <name evidence="8" type="ORF">GCM10020366_02930</name>
    <name evidence="9" type="ORF">GCM10020366_03090</name>
    <name evidence="10" type="ORF">GCM10020366_03250</name>
    <name evidence="11" type="ORF">GCM10020366_03680</name>
    <name evidence="12" type="ORF">GCM10020366_03840</name>
    <name evidence="13" type="ORF">GCM10020366_04830</name>
    <name evidence="14" type="ORF">GCM10020366_05000</name>
    <name evidence="15" type="ORF">GCM10020366_05150</name>
    <name evidence="16" type="ORF">GCM10020366_05310</name>
    <name evidence="17" type="ORF">GCM10020366_05470</name>
    <name evidence="18" type="ORF">GCM10020366_05630</name>
    <name evidence="19" type="ORF">GCM10020366_62560</name>
    <name evidence="20" type="ORF">GCM10020366_69510</name>
</gene>
<evidence type="ECO:0000313" key="18">
    <source>
        <dbReference type="EMBL" id="GAA3353183.1"/>
    </source>
</evidence>
<sequence length="57" mass="6183">MSDLRSEIETPTRILIGIGGLDQRMVDSGWDGLFEGLIQNTGDAHRRLAAAIEDIAS</sequence>
<dbReference type="Proteomes" id="UP001500483">
    <property type="component" value="Unassembled WGS sequence"/>
</dbReference>
<dbReference type="EMBL" id="BAAAYK010000002">
    <property type="protein sequence ID" value="GAA3352216.1"/>
    <property type="molecule type" value="Genomic_DNA"/>
</dbReference>
<dbReference type="EMBL" id="BAAAYK010000011">
    <property type="protein sequence ID" value="GAA3353183.1"/>
    <property type="molecule type" value="Genomic_DNA"/>
</dbReference>
<reference evidence="17" key="3">
    <citation type="submission" date="2023-12" db="EMBL/GenBank/DDBJ databases">
        <authorList>
            <person name="Sun Q."/>
            <person name="Inoue M."/>
        </authorList>
    </citation>
    <scope>NUCLEOTIDE SEQUENCE</scope>
    <source>
        <strain evidence="17">JCM 9687</strain>
    </source>
</reference>
<accession>A0ABP6RH49</accession>
<name>A0ABP6RH49_9PSEU</name>
<keyword evidence="21" id="KW-1185">Reference proteome</keyword>
<evidence type="ECO:0000313" key="12">
    <source>
        <dbReference type="EMBL" id="GAA3352806.1"/>
    </source>
</evidence>
<dbReference type="EMBL" id="BAAAYK010000038">
    <property type="protein sequence ID" value="GAA3364878.1"/>
    <property type="molecule type" value="Genomic_DNA"/>
</dbReference>
<evidence type="ECO:0000313" key="20">
    <source>
        <dbReference type="EMBL" id="GAA3366273.1"/>
    </source>
</evidence>
<dbReference type="EMBL" id="BAAAYK010000006">
    <property type="protein sequence ID" value="GAA3352680.1"/>
    <property type="molecule type" value="Genomic_DNA"/>
</dbReference>
<dbReference type="EMBL" id="BAAAYK010000011">
    <property type="protein sequence ID" value="GAA3353020.1"/>
    <property type="molecule type" value="Genomic_DNA"/>
</dbReference>
<dbReference type="EMBL" id="BAAAYK010000038">
    <property type="protein sequence ID" value="GAA3366273.1"/>
    <property type="molecule type" value="Genomic_DNA"/>
</dbReference>
<evidence type="ECO:0000313" key="10">
    <source>
        <dbReference type="EMBL" id="GAA3352680.1"/>
    </source>
</evidence>
<dbReference type="RefSeq" id="WP_344923647.1">
    <property type="nucleotide sequence ID" value="NZ_BAAAYK010000001.1"/>
</dbReference>
<evidence type="ECO:0000313" key="15">
    <source>
        <dbReference type="EMBL" id="GAA3353088.1"/>
    </source>
</evidence>
<evidence type="ECO:0000313" key="13">
    <source>
        <dbReference type="EMBL" id="GAA3353020.1"/>
    </source>
</evidence>
<evidence type="ECO:0000313" key="8">
    <source>
        <dbReference type="EMBL" id="GAA3352617.1"/>
    </source>
</evidence>
<evidence type="ECO:0000313" key="4">
    <source>
        <dbReference type="EMBL" id="GAA3352216.1"/>
    </source>
</evidence>
<evidence type="ECO:0000313" key="19">
    <source>
        <dbReference type="EMBL" id="GAA3364878.1"/>
    </source>
</evidence>
<dbReference type="EMBL" id="BAAAYK010000011">
    <property type="protein sequence ID" value="GAA3353151.1"/>
    <property type="molecule type" value="Genomic_DNA"/>
</dbReference>
<evidence type="ECO:0000313" key="21">
    <source>
        <dbReference type="Proteomes" id="UP001500483"/>
    </source>
</evidence>
<dbReference type="EMBL" id="BAAAYK010000002">
    <property type="protein sequence ID" value="GAA3352283.1"/>
    <property type="molecule type" value="Genomic_DNA"/>
</dbReference>
<evidence type="ECO:0000313" key="14">
    <source>
        <dbReference type="EMBL" id="GAA3353055.1"/>
    </source>
</evidence>
<reference evidence="17" key="1">
    <citation type="journal article" date="2014" name="Int. J. Syst. Evol. Microbiol.">
        <title>Complete genome of a new Firmicutes species belonging to the dominant human colonic microbiota ('Ruminococcus bicirculans') reveals two chromosomes and a selective capacity to utilize plant glucans.</title>
        <authorList>
            <consortium name="NISC Comparative Sequencing Program"/>
            <person name="Wegmann U."/>
            <person name="Louis P."/>
            <person name="Goesmann A."/>
            <person name="Henrissat B."/>
            <person name="Duncan S.H."/>
            <person name="Flint H.J."/>
        </authorList>
    </citation>
    <scope>NUCLEOTIDE SEQUENCE</scope>
    <source>
        <strain evidence="17">JCM 9687</strain>
    </source>
</reference>
<dbReference type="EMBL" id="BAAAYK010000002">
    <property type="protein sequence ID" value="GAA3352183.1"/>
    <property type="molecule type" value="Genomic_DNA"/>
</dbReference>
<dbReference type="EMBL" id="BAAAYK010000011">
    <property type="protein sequence ID" value="GAA3353119.1"/>
    <property type="molecule type" value="Genomic_DNA"/>
</dbReference>
<evidence type="ECO:0000313" key="3">
    <source>
        <dbReference type="EMBL" id="GAA3352183.1"/>
    </source>
</evidence>
<dbReference type="EMBL" id="BAAAYK010000006">
    <property type="protein sequence ID" value="GAA3352617.1"/>
    <property type="molecule type" value="Genomic_DNA"/>
</dbReference>
<dbReference type="EMBL" id="BAAAYK010000007">
    <property type="protein sequence ID" value="GAA3352774.1"/>
    <property type="molecule type" value="Genomic_DNA"/>
</dbReference>
<evidence type="ECO:0000313" key="6">
    <source>
        <dbReference type="EMBL" id="GAA3352283.1"/>
    </source>
</evidence>
<dbReference type="EMBL" id="BAAAYK010000011">
    <property type="protein sequence ID" value="GAA3353088.1"/>
    <property type="molecule type" value="Genomic_DNA"/>
</dbReference>
<dbReference type="EMBL" id="BAAAYK010000001">
    <property type="protein sequence ID" value="GAA3352135.1"/>
    <property type="molecule type" value="Genomic_DNA"/>
</dbReference>
<proteinExistence type="predicted"/>
<dbReference type="EMBL" id="BAAAYK010000007">
    <property type="protein sequence ID" value="GAA3352806.1"/>
    <property type="molecule type" value="Genomic_DNA"/>
</dbReference>
<comment type="caution">
    <text evidence="17">The sequence shown here is derived from an EMBL/GenBank/DDBJ whole genome shotgun (WGS) entry which is preliminary data.</text>
</comment>
<dbReference type="EMBL" id="BAAAYK010000011">
    <property type="protein sequence ID" value="GAA3353055.1"/>
    <property type="molecule type" value="Genomic_DNA"/>
</dbReference>
<dbReference type="EMBL" id="BAAAYK010000002">
    <property type="protein sequence ID" value="GAA3352162.1"/>
    <property type="molecule type" value="Genomic_DNA"/>
</dbReference>
<evidence type="ECO:0000313" key="17">
    <source>
        <dbReference type="EMBL" id="GAA3353151.1"/>
    </source>
</evidence>
<evidence type="ECO:0000313" key="7">
    <source>
        <dbReference type="EMBL" id="GAA3352467.1"/>
    </source>
</evidence>
<evidence type="ECO:0000313" key="11">
    <source>
        <dbReference type="EMBL" id="GAA3352774.1"/>
    </source>
</evidence>
<protein>
    <submittedName>
        <fullName evidence="17">Uncharacterized protein</fullName>
    </submittedName>
</protein>
<evidence type="ECO:0000313" key="16">
    <source>
        <dbReference type="EMBL" id="GAA3353119.1"/>
    </source>
</evidence>
<evidence type="ECO:0000313" key="5">
    <source>
        <dbReference type="EMBL" id="GAA3352250.1"/>
    </source>
</evidence>
<dbReference type="EMBL" id="BAAAYK010000006">
    <property type="protein sequence ID" value="GAA3352650.1"/>
    <property type="molecule type" value="Genomic_DNA"/>
</dbReference>